<proteinExistence type="predicted"/>
<gene>
    <name evidence="1" type="ORF">PS631_03582</name>
</gene>
<dbReference type="Proteomes" id="UP000399692">
    <property type="component" value="Unassembled WGS sequence"/>
</dbReference>
<name>A0A5E6UJP9_PSEFL</name>
<dbReference type="AlphaFoldDB" id="A0A5E6UJP9"/>
<accession>A0A5E6UJP9</accession>
<organism evidence="1 2">
    <name type="scientific">Pseudomonas fluorescens</name>
    <dbReference type="NCBI Taxonomy" id="294"/>
    <lineage>
        <taxon>Bacteria</taxon>
        <taxon>Pseudomonadati</taxon>
        <taxon>Pseudomonadota</taxon>
        <taxon>Gammaproteobacteria</taxon>
        <taxon>Pseudomonadales</taxon>
        <taxon>Pseudomonadaceae</taxon>
        <taxon>Pseudomonas</taxon>
    </lineage>
</organism>
<reference evidence="1 2" key="1">
    <citation type="submission" date="2019-09" db="EMBL/GenBank/DDBJ databases">
        <authorList>
            <person name="Chandra G."/>
            <person name="Truman W A."/>
        </authorList>
    </citation>
    <scope>NUCLEOTIDE SEQUENCE [LARGE SCALE GENOMIC DNA]</scope>
    <source>
        <strain evidence="1">PS631</strain>
    </source>
</reference>
<sequence>MFSSSLCDTDTSHDQTLCLLKAPLCRHAPFQRITVILFLENSLHHTAINILVDVTVANPF</sequence>
<dbReference type="EMBL" id="CABVHF010000013">
    <property type="protein sequence ID" value="VVN05517.1"/>
    <property type="molecule type" value="Genomic_DNA"/>
</dbReference>
<evidence type="ECO:0000313" key="1">
    <source>
        <dbReference type="EMBL" id="VVN05517.1"/>
    </source>
</evidence>
<protein>
    <submittedName>
        <fullName evidence="1">Uncharacterized protein</fullName>
    </submittedName>
</protein>
<evidence type="ECO:0000313" key="2">
    <source>
        <dbReference type="Proteomes" id="UP000399692"/>
    </source>
</evidence>